<feature type="domain" description="YqbF C-terminal" evidence="1">
    <location>
        <begin position="60"/>
        <end position="98"/>
    </location>
</feature>
<accession>A0A1I4PMR5</accession>
<evidence type="ECO:0000313" key="3">
    <source>
        <dbReference type="Proteomes" id="UP000198565"/>
    </source>
</evidence>
<dbReference type="AlphaFoldDB" id="A0A1I4PMR5"/>
<proteinExistence type="predicted"/>
<dbReference type="InterPro" id="IPR048424">
    <property type="entry name" value="YqbF_HeH"/>
</dbReference>
<dbReference type="InterPro" id="IPR036269">
    <property type="entry name" value="Rho_N_sf"/>
</dbReference>
<dbReference type="Pfam" id="PF21488">
    <property type="entry name" value="YqbF_HeH"/>
    <property type="match status" value="1"/>
</dbReference>
<evidence type="ECO:0000313" key="2">
    <source>
        <dbReference type="EMBL" id="SFM29057.1"/>
    </source>
</evidence>
<dbReference type="STRING" id="334253.SAMN04487943_11250"/>
<evidence type="ECO:0000259" key="1">
    <source>
        <dbReference type="Pfam" id="PF21488"/>
    </source>
</evidence>
<dbReference type="SUPFAM" id="SSF68912">
    <property type="entry name" value="Rho N-terminal domain-like"/>
    <property type="match status" value="1"/>
</dbReference>
<reference evidence="3" key="1">
    <citation type="submission" date="2016-10" db="EMBL/GenBank/DDBJ databases">
        <authorList>
            <person name="Varghese N."/>
            <person name="Submissions S."/>
        </authorList>
    </citation>
    <scope>NUCLEOTIDE SEQUENCE [LARGE SCALE GENOMIC DNA]</scope>
    <source>
        <strain evidence="3">CGMCC 1.4250</strain>
    </source>
</reference>
<gene>
    <name evidence="2" type="ORF">SAMN04487943_11250</name>
</gene>
<dbReference type="Proteomes" id="UP000198565">
    <property type="component" value="Unassembled WGS sequence"/>
</dbReference>
<dbReference type="RefSeq" id="WP_091485229.1">
    <property type="nucleotide sequence ID" value="NZ_FOTR01000012.1"/>
</dbReference>
<organism evidence="2 3">
    <name type="scientific">Gracilibacillus orientalis</name>
    <dbReference type="NCBI Taxonomy" id="334253"/>
    <lineage>
        <taxon>Bacteria</taxon>
        <taxon>Bacillati</taxon>
        <taxon>Bacillota</taxon>
        <taxon>Bacilli</taxon>
        <taxon>Bacillales</taxon>
        <taxon>Bacillaceae</taxon>
        <taxon>Gracilibacillus</taxon>
    </lineage>
</organism>
<dbReference type="EMBL" id="FOTR01000012">
    <property type="protein sequence ID" value="SFM29057.1"/>
    <property type="molecule type" value="Genomic_DNA"/>
</dbReference>
<dbReference type="OrthoDB" id="2969801at2"/>
<name>A0A1I4PMR5_9BACI</name>
<sequence>MIKLKLKNALSYNGVVSANEKSPFVEVKSKEAADKAVKTGYFEVVEEQEPKEPKEPEVHTKASLKKLNKEQQEAIISQAGWDPSTAKNEEDRISFILEIQDSNPTETEE</sequence>
<dbReference type="Gene3D" id="1.10.720.10">
    <property type="match status" value="1"/>
</dbReference>
<protein>
    <recommendedName>
        <fullName evidence="1">YqbF C-terminal domain-containing protein</fullName>
    </recommendedName>
</protein>
<keyword evidence="3" id="KW-1185">Reference proteome</keyword>